<dbReference type="GO" id="GO:0004527">
    <property type="term" value="F:exonuclease activity"/>
    <property type="evidence" value="ECO:0007669"/>
    <property type="project" value="UniProtKB-KW"/>
</dbReference>
<dbReference type="SMART" id="SM00482">
    <property type="entry name" value="POLAc"/>
    <property type="match status" value="1"/>
</dbReference>
<dbReference type="EC" id="2.7.7.7" evidence="1"/>
<name>A0A7J5UN79_9MICO</name>
<dbReference type="EMBL" id="WHJE01000077">
    <property type="protein sequence ID" value="KAE8763373.1"/>
    <property type="molecule type" value="Genomic_DNA"/>
</dbReference>
<protein>
    <recommendedName>
        <fullName evidence="1">DNA-directed DNA polymerase</fullName>
        <ecNumber evidence="1">2.7.7.7</ecNumber>
    </recommendedName>
</protein>
<dbReference type="InterPro" id="IPR002298">
    <property type="entry name" value="DNA_polymerase_A"/>
</dbReference>
<dbReference type="CDD" id="cd06444">
    <property type="entry name" value="DNA_pol_A"/>
    <property type="match status" value="1"/>
</dbReference>
<evidence type="ECO:0000313" key="6">
    <source>
        <dbReference type="EMBL" id="KAE8763373.1"/>
    </source>
</evidence>
<dbReference type="NCBIfam" id="NF011538">
    <property type="entry name" value="PRK14975.1-1"/>
    <property type="match status" value="1"/>
</dbReference>
<dbReference type="PANTHER" id="PTHR10133:SF27">
    <property type="entry name" value="DNA POLYMERASE NU"/>
    <property type="match status" value="1"/>
</dbReference>
<dbReference type="Gene3D" id="1.10.150.20">
    <property type="entry name" value="5' to 3' exonuclease, C-terminal subdomain"/>
    <property type="match status" value="1"/>
</dbReference>
<keyword evidence="6" id="KW-0378">Hydrolase</keyword>
<feature type="region of interest" description="Disordered" evidence="4">
    <location>
        <begin position="396"/>
        <end position="435"/>
    </location>
</feature>
<dbReference type="InterPro" id="IPR001098">
    <property type="entry name" value="DNA-dir_DNA_pol_A_palm_dom"/>
</dbReference>
<dbReference type="Proteomes" id="UP000451860">
    <property type="component" value="Unassembled WGS sequence"/>
</dbReference>
<evidence type="ECO:0000259" key="5">
    <source>
        <dbReference type="SMART" id="SM00482"/>
    </source>
</evidence>
<organism evidence="6 7">
    <name type="scientific">Georgenia thermotolerans</name>
    <dbReference type="NCBI Taxonomy" id="527326"/>
    <lineage>
        <taxon>Bacteria</taxon>
        <taxon>Bacillati</taxon>
        <taxon>Actinomycetota</taxon>
        <taxon>Actinomycetes</taxon>
        <taxon>Micrococcales</taxon>
        <taxon>Bogoriellaceae</taxon>
        <taxon>Georgenia</taxon>
    </lineage>
</organism>
<keyword evidence="2" id="KW-0235">DNA replication</keyword>
<dbReference type="SUPFAM" id="SSF56672">
    <property type="entry name" value="DNA/RNA polymerases"/>
    <property type="match status" value="1"/>
</dbReference>
<accession>A0A7J5UN79</accession>
<sequence>MPDGEPPAVVPVEELPARVDALERHRPRWVWADTAEVYPALLSAGVRVERCHDLRLCHAILRHAAATAASPLATAPTGPWDAAGAWDALDHAPTLLDDLGAWDPAEVRAELGRQHAALAAAPDPGRLRLLLAAESAGALVAAEMRHDGLPWDPQVHDRLLTALLGPRPPRGARPARLEALAEQVRALLGAPGLNPDSPPELLRALHAAGLEARTTRKWELRELDHPAIAPLLEYKRLARLLSANGWAWMDEWVRPGADGRRGRFHPDYVPGGVVTGRWATRGGGALQLPKQVRGAVVADPGWRLVVADVAQVEPRVLAAMARDEEMARAGRGADLYQGLVDRGVVDTRAHAKVAMLGALYGATTGEAGQLVPRLTRAFPRATGVVERAARTGEAGGVVSTWLGRTSPPPPEAWHRAQRRASEPDAQEADRRRARQQARDWGRFTRNFVVQGTAAEWALCWLADLRVRLRALGDGGVPASDVGRARGPHLVFFLHDEVIVHCPAHLADDVAAAVRAAAAEAGRLLFGSFPVDFPLDVAVVDSYAEAG</sequence>
<evidence type="ECO:0000256" key="4">
    <source>
        <dbReference type="SAM" id="MobiDB-lite"/>
    </source>
</evidence>
<keyword evidence="7" id="KW-1185">Reference proteome</keyword>
<comment type="catalytic activity">
    <reaction evidence="3">
        <text>DNA(n) + a 2'-deoxyribonucleoside 5'-triphosphate = DNA(n+1) + diphosphate</text>
        <dbReference type="Rhea" id="RHEA:22508"/>
        <dbReference type="Rhea" id="RHEA-COMP:17339"/>
        <dbReference type="Rhea" id="RHEA-COMP:17340"/>
        <dbReference type="ChEBI" id="CHEBI:33019"/>
        <dbReference type="ChEBI" id="CHEBI:61560"/>
        <dbReference type="ChEBI" id="CHEBI:173112"/>
        <dbReference type="EC" id="2.7.7.7"/>
    </reaction>
</comment>
<keyword evidence="6" id="KW-0269">Exonuclease</keyword>
<dbReference type="GO" id="GO:0003887">
    <property type="term" value="F:DNA-directed DNA polymerase activity"/>
    <property type="evidence" value="ECO:0007669"/>
    <property type="project" value="UniProtKB-EC"/>
</dbReference>
<evidence type="ECO:0000256" key="2">
    <source>
        <dbReference type="ARBA" id="ARBA00022705"/>
    </source>
</evidence>
<reference evidence="6 7" key="1">
    <citation type="submission" date="2019-10" db="EMBL/GenBank/DDBJ databases">
        <title>Georgenia wutianyii sp. nov. and Georgenia yuyongxinii sp. nov. isolated from plateau pika (Ochotona curzoniae) in the Qinghai-Tibet plateau of China.</title>
        <authorList>
            <person name="Tian Z."/>
        </authorList>
    </citation>
    <scope>NUCLEOTIDE SEQUENCE [LARGE SCALE GENOMIC DNA]</scope>
    <source>
        <strain evidence="6 7">DSM 21501</strain>
    </source>
</reference>
<dbReference type="OrthoDB" id="4414061at2"/>
<dbReference type="GO" id="GO:0006261">
    <property type="term" value="P:DNA-templated DNA replication"/>
    <property type="evidence" value="ECO:0007669"/>
    <property type="project" value="InterPro"/>
</dbReference>
<feature type="compositionally biased region" description="Basic and acidic residues" evidence="4">
    <location>
        <begin position="419"/>
        <end position="435"/>
    </location>
</feature>
<evidence type="ECO:0000313" key="7">
    <source>
        <dbReference type="Proteomes" id="UP000451860"/>
    </source>
</evidence>
<proteinExistence type="predicted"/>
<dbReference type="Pfam" id="PF00476">
    <property type="entry name" value="DNA_pol_A"/>
    <property type="match status" value="1"/>
</dbReference>
<evidence type="ECO:0000256" key="3">
    <source>
        <dbReference type="ARBA" id="ARBA00049244"/>
    </source>
</evidence>
<evidence type="ECO:0000256" key="1">
    <source>
        <dbReference type="ARBA" id="ARBA00012417"/>
    </source>
</evidence>
<dbReference type="InterPro" id="IPR043502">
    <property type="entry name" value="DNA/RNA_pol_sf"/>
</dbReference>
<dbReference type="GO" id="GO:0006302">
    <property type="term" value="P:double-strand break repair"/>
    <property type="evidence" value="ECO:0007669"/>
    <property type="project" value="TreeGrafter"/>
</dbReference>
<feature type="domain" description="DNA-directed DNA polymerase family A palm" evidence="5">
    <location>
        <begin position="289"/>
        <end position="505"/>
    </location>
</feature>
<gene>
    <name evidence="6" type="ORF">GB883_14515</name>
</gene>
<dbReference type="AlphaFoldDB" id="A0A7J5UN79"/>
<dbReference type="PANTHER" id="PTHR10133">
    <property type="entry name" value="DNA POLYMERASE I"/>
    <property type="match status" value="1"/>
</dbReference>
<dbReference type="RefSeq" id="WP_152204653.1">
    <property type="nucleotide sequence ID" value="NZ_VUKF01000064.1"/>
</dbReference>
<dbReference type="GO" id="GO:0003677">
    <property type="term" value="F:DNA binding"/>
    <property type="evidence" value="ECO:0007669"/>
    <property type="project" value="InterPro"/>
</dbReference>
<comment type="caution">
    <text evidence="6">The sequence shown here is derived from an EMBL/GenBank/DDBJ whole genome shotgun (WGS) entry which is preliminary data.</text>
</comment>
<keyword evidence="6" id="KW-0540">Nuclease</keyword>
<dbReference type="Gene3D" id="3.30.70.370">
    <property type="match status" value="1"/>
</dbReference>